<proteinExistence type="predicted"/>
<evidence type="ECO:0000259" key="1">
    <source>
        <dbReference type="Pfam" id="PF20150"/>
    </source>
</evidence>
<keyword evidence="3" id="KW-1185">Reference proteome</keyword>
<accession>A0ABR1NUR6</accession>
<reference evidence="2 3" key="1">
    <citation type="submission" date="2024-02" db="EMBL/GenBank/DDBJ databases">
        <title>De novo assembly and annotation of 12 fungi associated with fruit tree decline syndrome in Ontario, Canada.</title>
        <authorList>
            <person name="Sulman M."/>
            <person name="Ellouze W."/>
            <person name="Ilyukhin E."/>
        </authorList>
    </citation>
    <scope>NUCLEOTIDE SEQUENCE [LARGE SCALE GENOMIC DNA]</scope>
    <source>
        <strain evidence="2 3">M169</strain>
    </source>
</reference>
<organism evidence="2 3">
    <name type="scientific">Diaporthe eres</name>
    <name type="common">Phomopsis oblonga</name>
    <dbReference type="NCBI Taxonomy" id="83184"/>
    <lineage>
        <taxon>Eukaryota</taxon>
        <taxon>Fungi</taxon>
        <taxon>Dikarya</taxon>
        <taxon>Ascomycota</taxon>
        <taxon>Pezizomycotina</taxon>
        <taxon>Sordariomycetes</taxon>
        <taxon>Sordariomycetidae</taxon>
        <taxon>Diaporthales</taxon>
        <taxon>Diaporthaceae</taxon>
        <taxon>Diaporthe</taxon>
        <taxon>Diaporthe eres species complex</taxon>
    </lineage>
</organism>
<evidence type="ECO:0000313" key="3">
    <source>
        <dbReference type="Proteomes" id="UP001430848"/>
    </source>
</evidence>
<sequence>MAEFSRFSELPKELQLQIWEAAIPQSPSVHFLSYPPKRGRGHTSCTYQWQRELANTNRTINVDKDRDTGEPSMRARTWGCYSVEQAMKDDYSICVEFLACVKA</sequence>
<protein>
    <recommendedName>
        <fullName evidence="1">2EXR domain-containing protein</fullName>
    </recommendedName>
</protein>
<comment type="caution">
    <text evidence="2">The sequence shown here is derived from an EMBL/GenBank/DDBJ whole genome shotgun (WGS) entry which is preliminary data.</text>
</comment>
<dbReference type="Proteomes" id="UP001430848">
    <property type="component" value="Unassembled WGS sequence"/>
</dbReference>
<name>A0ABR1NUR6_DIAER</name>
<dbReference type="EMBL" id="JAKNSF020000103">
    <property type="protein sequence ID" value="KAK7715889.1"/>
    <property type="molecule type" value="Genomic_DNA"/>
</dbReference>
<dbReference type="Pfam" id="PF20150">
    <property type="entry name" value="2EXR"/>
    <property type="match status" value="1"/>
</dbReference>
<feature type="domain" description="2EXR" evidence="1">
    <location>
        <begin position="4"/>
        <end position="58"/>
    </location>
</feature>
<gene>
    <name evidence="2" type="ORF">SLS63_011228</name>
</gene>
<evidence type="ECO:0000313" key="2">
    <source>
        <dbReference type="EMBL" id="KAK7715889.1"/>
    </source>
</evidence>
<dbReference type="InterPro" id="IPR045518">
    <property type="entry name" value="2EXR"/>
</dbReference>